<keyword evidence="8 9" id="KW-0472">Membrane</keyword>
<evidence type="ECO:0000256" key="3">
    <source>
        <dbReference type="ARBA" id="ARBA00022448"/>
    </source>
</evidence>
<organism evidence="11 12">
    <name type="scientific">Caldovatus aquaticus</name>
    <dbReference type="NCBI Taxonomy" id="2865671"/>
    <lineage>
        <taxon>Bacteria</taxon>
        <taxon>Pseudomonadati</taxon>
        <taxon>Pseudomonadota</taxon>
        <taxon>Alphaproteobacteria</taxon>
        <taxon>Acetobacterales</taxon>
        <taxon>Roseomonadaceae</taxon>
        <taxon>Caldovatus</taxon>
    </lineage>
</organism>
<reference evidence="11 12" key="1">
    <citation type="submission" date="2021-08" db="EMBL/GenBank/DDBJ databases">
        <title>Caldovatus sediminis gen. nov., sp. nov., a moderately thermophilic bacterium isolated from a hot spring.</title>
        <authorList>
            <person name="Hu C.-J."/>
            <person name="Li W.-J."/>
            <person name="Xian W.-D."/>
        </authorList>
    </citation>
    <scope>NUCLEOTIDE SEQUENCE [LARGE SCALE GENOMIC DNA]</scope>
    <source>
        <strain evidence="11 12">SYSU G05006</strain>
    </source>
</reference>
<keyword evidence="7" id="KW-0625">Polysaccharide transport</keyword>
<evidence type="ECO:0000313" key="11">
    <source>
        <dbReference type="EMBL" id="MBW8270323.1"/>
    </source>
</evidence>
<sequence length="282" mass="30432">MLAPAPAAAIPVRHFDAAAPRRLARALADLGEGARRWRLAAALAWLDLRNRYRGSVLGPLWLTLSTAVMLGALGWLYAALFRMPVGEYLPWLAVSLILWNVIATAVGEACACLTGAEAVIRQLPLPHSVHALRCVMRNALVAAHNLPLIAVVFLIFGVAPGWGALLVLPGLGLIALNAFAAALLLGMLCARFRDIGPIVGSVMQIAFFVTPVIWKPELLDPRLRLLLPLNPFHAVMETVRAPLLEGGGSPWAWLAALLWTAAHGAVAFAFFARFRGRIAFWV</sequence>
<keyword evidence="7" id="KW-0762">Sugar transport</keyword>
<name>A0ABS7F466_9PROT</name>
<dbReference type="PANTHER" id="PTHR30413">
    <property type="entry name" value="INNER MEMBRANE TRANSPORT PERMEASE"/>
    <property type="match status" value="1"/>
</dbReference>
<comment type="caution">
    <text evidence="11">The sequence shown here is derived from an EMBL/GenBank/DDBJ whole genome shotgun (WGS) entry which is preliminary data.</text>
</comment>
<comment type="similarity">
    <text evidence="2">Belongs to the ABC-2 integral membrane protein family.</text>
</comment>
<dbReference type="Pfam" id="PF01061">
    <property type="entry name" value="ABC2_membrane"/>
    <property type="match status" value="1"/>
</dbReference>
<dbReference type="Proteomes" id="UP001519924">
    <property type="component" value="Unassembled WGS sequence"/>
</dbReference>
<feature type="transmembrane region" description="Helical" evidence="9">
    <location>
        <begin position="251"/>
        <end position="272"/>
    </location>
</feature>
<protein>
    <submittedName>
        <fullName evidence="11">ABC transporter permease</fullName>
    </submittedName>
</protein>
<dbReference type="PANTHER" id="PTHR30413:SF10">
    <property type="entry name" value="CAPSULE POLYSACCHARIDE EXPORT INNER-MEMBRANE PROTEIN CTRC"/>
    <property type="match status" value="1"/>
</dbReference>
<evidence type="ECO:0000259" key="10">
    <source>
        <dbReference type="Pfam" id="PF01061"/>
    </source>
</evidence>
<evidence type="ECO:0000256" key="4">
    <source>
        <dbReference type="ARBA" id="ARBA00022475"/>
    </source>
</evidence>
<evidence type="ECO:0000256" key="6">
    <source>
        <dbReference type="ARBA" id="ARBA00022989"/>
    </source>
</evidence>
<keyword evidence="6 9" id="KW-1133">Transmembrane helix</keyword>
<feature type="domain" description="ABC-2 type transporter transmembrane" evidence="10">
    <location>
        <begin position="42"/>
        <end position="242"/>
    </location>
</feature>
<gene>
    <name evidence="11" type="ORF">K1J50_12610</name>
</gene>
<keyword evidence="12" id="KW-1185">Reference proteome</keyword>
<comment type="subcellular location">
    <subcellularLocation>
        <location evidence="1">Cell membrane</location>
        <topology evidence="1">Multi-pass membrane protein</topology>
    </subcellularLocation>
</comment>
<feature type="transmembrane region" description="Helical" evidence="9">
    <location>
        <begin position="140"/>
        <end position="159"/>
    </location>
</feature>
<keyword evidence="5 9" id="KW-0812">Transmembrane</keyword>
<dbReference type="InterPro" id="IPR013525">
    <property type="entry name" value="ABC2_TM"/>
</dbReference>
<feature type="transmembrane region" description="Helical" evidence="9">
    <location>
        <begin position="97"/>
        <end position="120"/>
    </location>
</feature>
<evidence type="ECO:0000256" key="8">
    <source>
        <dbReference type="ARBA" id="ARBA00023136"/>
    </source>
</evidence>
<keyword evidence="3" id="KW-0813">Transport</keyword>
<dbReference type="RefSeq" id="WP_220118065.1">
    <property type="nucleotide sequence ID" value="NZ_JAHZUY010000036.1"/>
</dbReference>
<evidence type="ECO:0000313" key="12">
    <source>
        <dbReference type="Proteomes" id="UP001519924"/>
    </source>
</evidence>
<feature type="transmembrane region" description="Helical" evidence="9">
    <location>
        <begin position="195"/>
        <end position="214"/>
    </location>
</feature>
<feature type="transmembrane region" description="Helical" evidence="9">
    <location>
        <begin position="56"/>
        <end position="77"/>
    </location>
</feature>
<evidence type="ECO:0000256" key="7">
    <source>
        <dbReference type="ARBA" id="ARBA00023047"/>
    </source>
</evidence>
<evidence type="ECO:0000256" key="9">
    <source>
        <dbReference type="SAM" id="Phobius"/>
    </source>
</evidence>
<dbReference type="EMBL" id="JAHZUY010000036">
    <property type="protein sequence ID" value="MBW8270323.1"/>
    <property type="molecule type" value="Genomic_DNA"/>
</dbReference>
<accession>A0ABS7F466</accession>
<feature type="transmembrane region" description="Helical" evidence="9">
    <location>
        <begin position="165"/>
        <end position="188"/>
    </location>
</feature>
<keyword evidence="4" id="KW-1003">Cell membrane</keyword>
<evidence type="ECO:0000256" key="5">
    <source>
        <dbReference type="ARBA" id="ARBA00022692"/>
    </source>
</evidence>
<evidence type="ECO:0000256" key="1">
    <source>
        <dbReference type="ARBA" id="ARBA00004651"/>
    </source>
</evidence>
<evidence type="ECO:0000256" key="2">
    <source>
        <dbReference type="ARBA" id="ARBA00007783"/>
    </source>
</evidence>
<proteinExistence type="inferred from homology"/>